<dbReference type="PANTHER" id="PTHR23333:SF20">
    <property type="entry name" value="NSFL1 COFACTOR P47"/>
    <property type="match status" value="1"/>
</dbReference>
<evidence type="ECO:0000313" key="4">
    <source>
        <dbReference type="EMBL" id="KAJ7717368.1"/>
    </source>
</evidence>
<comment type="caution">
    <text evidence="4">The sequence shown here is derived from an EMBL/GenBank/DDBJ whole genome shotgun (WGS) entry which is preliminary data.</text>
</comment>
<dbReference type="Gene3D" id="3.10.20.90">
    <property type="entry name" value="Phosphatidylinositol 3-kinase Catalytic Subunit, Chain A, domain 1"/>
    <property type="match status" value="1"/>
</dbReference>
<dbReference type="GO" id="GO:0043130">
    <property type="term" value="F:ubiquitin binding"/>
    <property type="evidence" value="ECO:0007669"/>
    <property type="project" value="TreeGrafter"/>
</dbReference>
<evidence type="ECO:0000259" key="2">
    <source>
        <dbReference type="PROSITE" id="PS50033"/>
    </source>
</evidence>
<dbReference type="SUPFAM" id="SSF102848">
    <property type="entry name" value="NSFL1 (p97 ATPase) cofactor p47, SEP domain"/>
    <property type="match status" value="1"/>
</dbReference>
<dbReference type="PROSITE" id="PS51399">
    <property type="entry name" value="SEP"/>
    <property type="match status" value="1"/>
</dbReference>
<feature type="compositionally biased region" description="Polar residues" evidence="1">
    <location>
        <begin position="1"/>
        <end position="11"/>
    </location>
</feature>
<reference evidence="4" key="1">
    <citation type="submission" date="2023-03" db="EMBL/GenBank/DDBJ databases">
        <title>Massive genome expansion in bonnet fungi (Mycena s.s.) driven by repeated elements and novel gene families across ecological guilds.</title>
        <authorList>
            <consortium name="Lawrence Berkeley National Laboratory"/>
            <person name="Harder C.B."/>
            <person name="Miyauchi S."/>
            <person name="Viragh M."/>
            <person name="Kuo A."/>
            <person name="Thoen E."/>
            <person name="Andreopoulos B."/>
            <person name="Lu D."/>
            <person name="Skrede I."/>
            <person name="Drula E."/>
            <person name="Henrissat B."/>
            <person name="Morin E."/>
            <person name="Kohler A."/>
            <person name="Barry K."/>
            <person name="LaButti K."/>
            <person name="Morin E."/>
            <person name="Salamov A."/>
            <person name="Lipzen A."/>
            <person name="Mereny Z."/>
            <person name="Hegedus B."/>
            <person name="Baldrian P."/>
            <person name="Stursova M."/>
            <person name="Weitz H."/>
            <person name="Taylor A."/>
            <person name="Grigoriev I.V."/>
            <person name="Nagy L.G."/>
            <person name="Martin F."/>
            <person name="Kauserud H."/>
        </authorList>
    </citation>
    <scope>NUCLEOTIDE SEQUENCE</scope>
    <source>
        <strain evidence="4">CBHHK188m</strain>
    </source>
</reference>
<dbReference type="GO" id="GO:0043161">
    <property type="term" value="P:proteasome-mediated ubiquitin-dependent protein catabolic process"/>
    <property type="evidence" value="ECO:0007669"/>
    <property type="project" value="TreeGrafter"/>
</dbReference>
<feature type="compositionally biased region" description="Gly residues" evidence="1">
    <location>
        <begin position="59"/>
        <end position="68"/>
    </location>
</feature>
<feature type="region of interest" description="Disordered" evidence="1">
    <location>
        <begin position="1"/>
        <end position="159"/>
    </location>
</feature>
<dbReference type="FunFam" id="3.30.420.210:FF:000002">
    <property type="entry name" value="UBX domain-containing protein 1"/>
    <property type="match status" value="1"/>
</dbReference>
<dbReference type="InterPro" id="IPR029071">
    <property type="entry name" value="Ubiquitin-like_domsf"/>
</dbReference>
<dbReference type="Pfam" id="PF00789">
    <property type="entry name" value="UBX"/>
    <property type="match status" value="1"/>
</dbReference>
<feature type="domain" description="UBX" evidence="2">
    <location>
        <begin position="332"/>
        <end position="385"/>
    </location>
</feature>
<accession>A0AAD7HCP7</accession>
<evidence type="ECO:0000259" key="3">
    <source>
        <dbReference type="PROSITE" id="PS51399"/>
    </source>
</evidence>
<dbReference type="GO" id="GO:0007030">
    <property type="term" value="P:Golgi organization"/>
    <property type="evidence" value="ECO:0007669"/>
    <property type="project" value="TreeGrafter"/>
</dbReference>
<protein>
    <recommendedName>
        <fullName evidence="6">SEP-domain-containing protein</fullName>
    </recommendedName>
</protein>
<dbReference type="InterPro" id="IPR012989">
    <property type="entry name" value="SEP_domain"/>
</dbReference>
<feature type="compositionally biased region" description="Low complexity" evidence="1">
    <location>
        <begin position="46"/>
        <end position="58"/>
    </location>
</feature>
<feature type="domain" description="SEP" evidence="3">
    <location>
        <begin position="215"/>
        <end position="280"/>
    </location>
</feature>
<dbReference type="Gene3D" id="3.30.420.210">
    <property type="entry name" value="SEP domain"/>
    <property type="match status" value="1"/>
</dbReference>
<proteinExistence type="predicted"/>
<dbReference type="InterPro" id="IPR001012">
    <property type="entry name" value="UBX_dom"/>
</dbReference>
<dbReference type="SMART" id="SM00166">
    <property type="entry name" value="UBX"/>
    <property type="match status" value="1"/>
</dbReference>
<dbReference type="AlphaFoldDB" id="A0AAD7HCP7"/>
<keyword evidence="5" id="KW-1185">Reference proteome</keyword>
<dbReference type="SUPFAM" id="SSF54236">
    <property type="entry name" value="Ubiquitin-like"/>
    <property type="match status" value="1"/>
</dbReference>
<dbReference type="GO" id="GO:0031468">
    <property type="term" value="P:nuclear membrane reassembly"/>
    <property type="evidence" value="ECO:0007669"/>
    <property type="project" value="TreeGrafter"/>
</dbReference>
<dbReference type="Pfam" id="PF08059">
    <property type="entry name" value="SEP"/>
    <property type="match status" value="1"/>
</dbReference>
<sequence length="410" mass="41830">MSSDNTNNESNTGGGGGRALGGGQAEPLPEAWVRPTEPVRVGRVGAWGSNTNTNTSASGGRGGGGGARIGTLRDIAPPPPPPHSHGPGGHGHGHGRGRVPQNSDDDDDDDEGPGESGEREGGEQEEWFTGGERSGLSVQNPNAGRGRGGGRRREDGPGGEIVRDLLRRAAETGASPQAHPSAGASVFGGGGHTLGSDEVDSTFIPDPNAPVGPQRVSRRLTFWRDGWSVEDGPLMRYDDPESAGVLEAIREGLAPPALLGVSPGQPVEVVVAERRGEDYVAPRNAWGAGGVRLGAPVPEASTSSASTMPGTFETAGASASAAPAAPAVEVDESQPVATVQVRLADGGRLLARLNTTHTVAHLRALIDAAHAPARAYTLNTTFPTRALDDALPIGAGKEGLGGSVVVQRFE</sequence>
<dbReference type="EMBL" id="JARJLG010000319">
    <property type="protein sequence ID" value="KAJ7717368.1"/>
    <property type="molecule type" value="Genomic_DNA"/>
</dbReference>
<dbReference type="GO" id="GO:0000045">
    <property type="term" value="P:autophagosome assembly"/>
    <property type="evidence" value="ECO:0007669"/>
    <property type="project" value="TreeGrafter"/>
</dbReference>
<dbReference type="GO" id="GO:0005829">
    <property type="term" value="C:cytosol"/>
    <property type="evidence" value="ECO:0007669"/>
    <property type="project" value="TreeGrafter"/>
</dbReference>
<evidence type="ECO:0000313" key="5">
    <source>
        <dbReference type="Proteomes" id="UP001215280"/>
    </source>
</evidence>
<dbReference type="GO" id="GO:0005634">
    <property type="term" value="C:nucleus"/>
    <property type="evidence" value="ECO:0007669"/>
    <property type="project" value="TreeGrafter"/>
</dbReference>
<dbReference type="InterPro" id="IPR036241">
    <property type="entry name" value="NSFL1C_SEP_dom_sf"/>
</dbReference>
<evidence type="ECO:0000256" key="1">
    <source>
        <dbReference type="SAM" id="MobiDB-lite"/>
    </source>
</evidence>
<feature type="compositionally biased region" description="Gly residues" evidence="1">
    <location>
        <begin position="12"/>
        <end position="24"/>
    </location>
</feature>
<evidence type="ECO:0008006" key="6">
    <source>
        <dbReference type="Google" id="ProtNLM"/>
    </source>
</evidence>
<organism evidence="4 5">
    <name type="scientific">Mycena maculata</name>
    <dbReference type="NCBI Taxonomy" id="230809"/>
    <lineage>
        <taxon>Eukaryota</taxon>
        <taxon>Fungi</taxon>
        <taxon>Dikarya</taxon>
        <taxon>Basidiomycota</taxon>
        <taxon>Agaricomycotina</taxon>
        <taxon>Agaricomycetes</taxon>
        <taxon>Agaricomycetidae</taxon>
        <taxon>Agaricales</taxon>
        <taxon>Marasmiineae</taxon>
        <taxon>Mycenaceae</taxon>
        <taxon>Mycena</taxon>
    </lineage>
</organism>
<dbReference type="GO" id="GO:0061025">
    <property type="term" value="P:membrane fusion"/>
    <property type="evidence" value="ECO:0007669"/>
    <property type="project" value="TreeGrafter"/>
</dbReference>
<dbReference type="PROSITE" id="PS50033">
    <property type="entry name" value="UBX"/>
    <property type="match status" value="1"/>
</dbReference>
<dbReference type="SMART" id="SM00553">
    <property type="entry name" value="SEP"/>
    <property type="match status" value="1"/>
</dbReference>
<gene>
    <name evidence="4" type="ORF">DFH07DRAFT_907329</name>
</gene>
<feature type="compositionally biased region" description="Acidic residues" evidence="1">
    <location>
        <begin position="103"/>
        <end position="113"/>
    </location>
</feature>
<name>A0AAD7HCP7_9AGAR</name>
<dbReference type="Proteomes" id="UP001215280">
    <property type="component" value="Unassembled WGS sequence"/>
</dbReference>
<feature type="region of interest" description="Disordered" evidence="1">
    <location>
        <begin position="171"/>
        <end position="212"/>
    </location>
</feature>
<dbReference type="CDD" id="cd01770">
    <property type="entry name" value="UBX_UBXN2"/>
    <property type="match status" value="1"/>
</dbReference>
<dbReference type="PANTHER" id="PTHR23333">
    <property type="entry name" value="UBX DOMAIN CONTAINING PROTEIN"/>
    <property type="match status" value="1"/>
</dbReference>